<evidence type="ECO:0000256" key="5">
    <source>
        <dbReference type="SAM" id="Phobius"/>
    </source>
</evidence>
<name>A0A7K4ZR29_9AVES</name>
<dbReference type="AlphaFoldDB" id="A0A7K4ZR29"/>
<evidence type="ECO:0000313" key="6">
    <source>
        <dbReference type="EMBL" id="NWR73882.1"/>
    </source>
</evidence>
<dbReference type="InterPro" id="IPR023266">
    <property type="entry name" value="Aquaporin_11"/>
</dbReference>
<evidence type="ECO:0000313" key="7">
    <source>
        <dbReference type="Proteomes" id="UP000517892"/>
    </source>
</evidence>
<dbReference type="EMBL" id="VYZI01000158">
    <property type="protein sequence ID" value="NWR73882.1"/>
    <property type="molecule type" value="Genomic_DNA"/>
</dbReference>
<evidence type="ECO:0000256" key="4">
    <source>
        <dbReference type="ARBA" id="ARBA00023136"/>
    </source>
</evidence>
<feature type="non-terminal residue" evidence="6">
    <location>
        <position position="232"/>
    </location>
</feature>
<dbReference type="PRINTS" id="PR02024">
    <property type="entry name" value="AQUAPORIN11"/>
</dbReference>
<evidence type="ECO:0000256" key="1">
    <source>
        <dbReference type="ARBA" id="ARBA00004141"/>
    </source>
</evidence>
<dbReference type="GO" id="GO:0016020">
    <property type="term" value="C:membrane"/>
    <property type="evidence" value="ECO:0007669"/>
    <property type="project" value="UniProtKB-SubCell"/>
</dbReference>
<dbReference type="InterPro" id="IPR023271">
    <property type="entry name" value="Aquaporin-like"/>
</dbReference>
<keyword evidence="2 5" id="KW-0812">Transmembrane</keyword>
<keyword evidence="4 5" id="KW-0472">Membrane</keyword>
<feature type="non-terminal residue" evidence="6">
    <location>
        <position position="1"/>
    </location>
</feature>
<dbReference type="OrthoDB" id="9894770at2759"/>
<dbReference type="PANTHER" id="PTHR21191">
    <property type="entry name" value="AQUAPORIN"/>
    <property type="match status" value="1"/>
</dbReference>
<keyword evidence="3 5" id="KW-1133">Transmembrane helix</keyword>
<dbReference type="PANTHER" id="PTHR21191:SF7">
    <property type="entry name" value="AQUAPORIN-11"/>
    <property type="match status" value="1"/>
</dbReference>
<dbReference type="InterPro" id="IPR051883">
    <property type="entry name" value="AQP11/12_channel"/>
</dbReference>
<dbReference type="Proteomes" id="UP000517892">
    <property type="component" value="Unassembled WGS sequence"/>
</dbReference>
<organism evidence="6 7">
    <name type="scientific">Centropus unirufus</name>
    <dbReference type="NCBI Taxonomy" id="1118519"/>
    <lineage>
        <taxon>Eukaryota</taxon>
        <taxon>Metazoa</taxon>
        <taxon>Chordata</taxon>
        <taxon>Craniata</taxon>
        <taxon>Vertebrata</taxon>
        <taxon>Euteleostomi</taxon>
        <taxon>Archelosauria</taxon>
        <taxon>Archosauria</taxon>
        <taxon>Dinosauria</taxon>
        <taxon>Saurischia</taxon>
        <taxon>Theropoda</taxon>
        <taxon>Coelurosauria</taxon>
        <taxon>Aves</taxon>
        <taxon>Neognathae</taxon>
        <taxon>Neoaves</taxon>
        <taxon>Otidimorphae</taxon>
        <taxon>Cuculiformes</taxon>
        <taxon>Centropidae</taxon>
        <taxon>Centropus</taxon>
    </lineage>
</organism>
<dbReference type="InterPro" id="IPR000425">
    <property type="entry name" value="MIP"/>
</dbReference>
<reference evidence="6 7" key="1">
    <citation type="submission" date="2019-09" db="EMBL/GenBank/DDBJ databases">
        <title>Bird 10,000 Genomes (B10K) Project - Family phase.</title>
        <authorList>
            <person name="Zhang G."/>
        </authorList>
    </citation>
    <scope>NUCLEOTIDE SEQUENCE [LARGE SCALE GENOMIC DNA]</scope>
    <source>
        <strain evidence="6">B10K-DU-017-25</strain>
        <tissue evidence="6">Mixed tissue sample</tissue>
    </source>
</reference>
<comment type="subcellular location">
    <subcellularLocation>
        <location evidence="1">Membrane</location>
        <topology evidence="1">Multi-pass membrane protein</topology>
    </subcellularLocation>
</comment>
<dbReference type="GO" id="GO:0005737">
    <property type="term" value="C:cytoplasm"/>
    <property type="evidence" value="ECO:0007669"/>
    <property type="project" value="TreeGrafter"/>
</dbReference>
<comment type="caution">
    <text evidence="6">The sequence shown here is derived from an EMBL/GenBank/DDBJ whole genome shotgun (WGS) entry which is preliminary data.</text>
</comment>
<accession>A0A7K4ZR29</accession>
<dbReference type="Gene3D" id="1.20.1080.10">
    <property type="entry name" value="Glycerol uptake facilitator protein"/>
    <property type="match status" value="1"/>
</dbReference>
<protein>
    <submittedName>
        <fullName evidence="6">AQP11 protein</fullName>
    </submittedName>
</protein>
<dbReference type="SUPFAM" id="SSF81338">
    <property type="entry name" value="Aquaporin-like"/>
    <property type="match status" value="1"/>
</dbReference>
<evidence type="ECO:0000256" key="2">
    <source>
        <dbReference type="ARBA" id="ARBA00022692"/>
    </source>
</evidence>
<proteinExistence type="predicted"/>
<feature type="transmembrane region" description="Helical" evidence="5">
    <location>
        <begin position="172"/>
        <end position="193"/>
    </location>
</feature>
<dbReference type="GO" id="GO:0015267">
    <property type="term" value="F:channel activity"/>
    <property type="evidence" value="ECO:0007669"/>
    <property type="project" value="InterPro"/>
</dbReference>
<sequence>TSLLLLATIVAAVGLAASWTRRRLRGRRHLRAPLLELLGTFQVCACTNELALLAEPRAALTLTYGLAVLHGWTLAGCSCNPCGSLQLLRARPAAAAAAVAAQFAAAALARAAMSLVWSLGMAEPHLAALARGCGNPMQTTEAQAFCIELLFSVVFQLTILRVESLNPKYKVHLIALLITVLVYAGGNLTGAVFNPALALSLHPNCFYDKFWSYSLVYWVAPSLGKSFTLHQV</sequence>
<evidence type="ECO:0000256" key="3">
    <source>
        <dbReference type="ARBA" id="ARBA00022989"/>
    </source>
</evidence>
<dbReference type="Pfam" id="PF00230">
    <property type="entry name" value="MIP"/>
    <property type="match status" value="1"/>
</dbReference>
<keyword evidence="7" id="KW-1185">Reference proteome</keyword>
<gene>
    <name evidence="6" type="primary">Aqp11</name>
    <name evidence="6" type="ORF">CENUNI_R12260</name>
</gene>